<evidence type="ECO:0000256" key="1">
    <source>
        <dbReference type="ARBA" id="ARBA00022723"/>
    </source>
</evidence>
<keyword evidence="3" id="KW-0862">Zinc</keyword>
<dbReference type="SUPFAM" id="SSF46689">
    <property type="entry name" value="Homeodomain-like"/>
    <property type="match status" value="1"/>
</dbReference>
<dbReference type="SMART" id="SM00717">
    <property type="entry name" value="SANT"/>
    <property type="match status" value="1"/>
</dbReference>
<keyword evidence="4" id="KW-0238">DNA-binding</keyword>
<evidence type="ECO:0000259" key="7">
    <source>
        <dbReference type="PROSITE" id="PS51156"/>
    </source>
</evidence>
<dbReference type="Proteomes" id="UP000050795">
    <property type="component" value="Unassembled WGS sequence"/>
</dbReference>
<evidence type="ECO:0000256" key="2">
    <source>
        <dbReference type="ARBA" id="ARBA00022771"/>
    </source>
</evidence>
<dbReference type="InterPro" id="IPR009057">
    <property type="entry name" value="Homeodomain-like_sf"/>
</dbReference>
<keyword evidence="5" id="KW-0539">Nucleus</keyword>
<feature type="compositionally biased region" description="Basic and acidic residues" evidence="6">
    <location>
        <begin position="329"/>
        <end position="347"/>
    </location>
</feature>
<evidence type="ECO:0000313" key="9">
    <source>
        <dbReference type="Proteomes" id="UP000050795"/>
    </source>
</evidence>
<dbReference type="GO" id="GO:0003714">
    <property type="term" value="F:transcription corepressor activity"/>
    <property type="evidence" value="ECO:0007669"/>
    <property type="project" value="TreeGrafter"/>
</dbReference>
<dbReference type="FunFam" id="1.10.10.60:FF:000012">
    <property type="entry name" value="Metastasis-associated 1 family, member 3"/>
    <property type="match status" value="1"/>
</dbReference>
<keyword evidence="9" id="KW-1185">Reference proteome</keyword>
<dbReference type="PROSITE" id="PS51293">
    <property type="entry name" value="SANT"/>
    <property type="match status" value="1"/>
</dbReference>
<sequence>MLVYEGANLLCFSSAAVSAEKSYCVNAFFFNLNSANYESTERQANYGSNTTVNGLDACLDSVASKTDGASDSDFDERDVSAEDDDSIPPEEDAADEEEVSSLMKESQMSLDELLATYGISSNTDIRSINTPASKGRPARLKGGRRTATPPTINTSTQESLESIPPTKKSRRTATTSSVDTENTDPQTTRSVQRNRPTSINHTITYSSSSDVEGLIEKKSDDSPLCCLTSFTHPHSVPCSHSASPVSIDVSFSDPSSTAPTPKHSRRPPVDNSSRMSLGHSLRSRAKSNSANQNSIGLLDNTIPSNTPLDKQSEKEEMETVLSDSDSGDVAERECQESSDGKAVKVKDGDDEGEEEEAVAVTTEVEEGEEEDNTKCENNEDYSSRFWKNAITGQATPLSYNSDEDEDYCPSEDSGQDWKGEIKIGDDYQVNVPILLLSASTSSNLRNGSTCVSSYSGNDFSGCAANARAERVFEQSSLVWRPVDKLSEADVIRYERLYAETIMSSLPSDRTIDDEEALFLLMLCDYDVEEALQRLQLKAVQPTEVPGYLESWSEADCTAFEKSFALYGKDFRQIRDTRLRHKTVSEVIHFYYLWKKTARHDGFARIYRRDKKKSSHPNITDFMDCLATEQEILAESYMQNVSDMPVMPSSSTVTPTPTMTTSNSDANPITNKFHPIAPDNDAVLLTSNCQLDISSGGQKVKAVSTNCDDTDSPLGRLKGSLVDSDASSLNKIPSSPSTEHEVAPTSSSSSLNTTPVSRSKMKSAIGGPTSTPPVVPTTTTTTNNNDNCSVNEVCGYTMMKQSDHQLTINSAASTRSTRTSSSSSTAIV</sequence>
<feature type="compositionally biased region" description="Acidic residues" evidence="6">
    <location>
        <begin position="70"/>
        <end position="99"/>
    </location>
</feature>
<keyword evidence="1" id="KW-0479">Metal-binding</keyword>
<evidence type="ECO:0000259" key="8">
    <source>
        <dbReference type="PROSITE" id="PS51293"/>
    </source>
</evidence>
<dbReference type="GO" id="GO:0003677">
    <property type="term" value="F:DNA binding"/>
    <property type="evidence" value="ECO:0007669"/>
    <property type="project" value="UniProtKB-KW"/>
</dbReference>
<evidence type="ECO:0000313" key="10">
    <source>
        <dbReference type="WBParaSite" id="TREG1_114100.1"/>
    </source>
</evidence>
<feature type="region of interest" description="Disordered" evidence="6">
    <location>
        <begin position="697"/>
        <end position="786"/>
    </location>
</feature>
<name>A0AA85IX62_TRIRE</name>
<feature type="compositionally biased region" description="Polar residues" evidence="6">
    <location>
        <begin position="148"/>
        <end position="160"/>
    </location>
</feature>
<evidence type="ECO:0000256" key="3">
    <source>
        <dbReference type="ARBA" id="ARBA00022833"/>
    </source>
</evidence>
<dbReference type="PANTHER" id="PTHR10865:SF28">
    <property type="entry name" value="ELM2 DOMAIN-CONTAINING PROTEIN"/>
    <property type="match status" value="1"/>
</dbReference>
<dbReference type="InterPro" id="IPR000949">
    <property type="entry name" value="ELM2_dom"/>
</dbReference>
<dbReference type="PROSITE" id="PS51156">
    <property type="entry name" value="ELM2"/>
    <property type="match status" value="1"/>
</dbReference>
<dbReference type="GO" id="GO:0042826">
    <property type="term" value="F:histone deacetylase binding"/>
    <property type="evidence" value="ECO:0007669"/>
    <property type="project" value="TreeGrafter"/>
</dbReference>
<feature type="domain" description="SANT" evidence="8">
    <location>
        <begin position="546"/>
        <end position="598"/>
    </location>
</feature>
<dbReference type="InterPro" id="IPR001005">
    <property type="entry name" value="SANT/Myb"/>
</dbReference>
<reference evidence="9" key="1">
    <citation type="submission" date="2022-06" db="EMBL/GenBank/DDBJ databases">
        <authorList>
            <person name="Berger JAMES D."/>
            <person name="Berger JAMES D."/>
        </authorList>
    </citation>
    <scope>NUCLEOTIDE SEQUENCE [LARGE SCALE GENOMIC DNA]</scope>
</reference>
<reference evidence="10" key="2">
    <citation type="submission" date="2023-11" db="UniProtKB">
        <authorList>
            <consortium name="WormBaseParasite"/>
        </authorList>
    </citation>
    <scope>IDENTIFICATION</scope>
</reference>
<dbReference type="CDD" id="cd11661">
    <property type="entry name" value="SANT_MTA3_like"/>
    <property type="match status" value="1"/>
</dbReference>
<dbReference type="GO" id="GO:0005654">
    <property type="term" value="C:nucleoplasm"/>
    <property type="evidence" value="ECO:0007669"/>
    <property type="project" value="TreeGrafter"/>
</dbReference>
<dbReference type="GO" id="GO:0008270">
    <property type="term" value="F:zinc ion binding"/>
    <property type="evidence" value="ECO:0007669"/>
    <property type="project" value="UniProtKB-KW"/>
</dbReference>
<dbReference type="Gene3D" id="4.10.1240.50">
    <property type="match status" value="1"/>
</dbReference>
<feature type="compositionally biased region" description="Polar residues" evidence="6">
    <location>
        <begin position="228"/>
        <end position="244"/>
    </location>
</feature>
<keyword evidence="2" id="KW-0863">Zinc-finger</keyword>
<organism evidence="9 10">
    <name type="scientific">Trichobilharzia regenti</name>
    <name type="common">Nasal bird schistosome</name>
    <dbReference type="NCBI Taxonomy" id="157069"/>
    <lineage>
        <taxon>Eukaryota</taxon>
        <taxon>Metazoa</taxon>
        <taxon>Spiralia</taxon>
        <taxon>Lophotrochozoa</taxon>
        <taxon>Platyhelminthes</taxon>
        <taxon>Trematoda</taxon>
        <taxon>Digenea</taxon>
        <taxon>Strigeidida</taxon>
        <taxon>Schistosomatoidea</taxon>
        <taxon>Schistosomatidae</taxon>
        <taxon>Trichobilharzia</taxon>
    </lineage>
</organism>
<feature type="compositionally biased region" description="Polar residues" evidence="6">
    <location>
        <begin position="697"/>
        <end position="706"/>
    </location>
</feature>
<dbReference type="Gene3D" id="1.10.10.60">
    <property type="entry name" value="Homeodomain-like"/>
    <property type="match status" value="1"/>
</dbReference>
<feature type="region of interest" description="Disordered" evidence="6">
    <location>
        <begin position="808"/>
        <end position="827"/>
    </location>
</feature>
<feature type="compositionally biased region" description="Low complexity" evidence="6">
    <location>
        <begin position="744"/>
        <end position="757"/>
    </location>
</feature>
<evidence type="ECO:0000256" key="5">
    <source>
        <dbReference type="ARBA" id="ARBA00023242"/>
    </source>
</evidence>
<accession>A0AA85IX62</accession>
<feature type="compositionally biased region" description="Polar residues" evidence="6">
    <location>
        <begin position="724"/>
        <end position="736"/>
    </location>
</feature>
<feature type="region of interest" description="Disordered" evidence="6">
    <location>
        <begin position="64"/>
        <end position="105"/>
    </location>
</feature>
<dbReference type="AlphaFoldDB" id="A0AA85IX62"/>
<evidence type="ECO:0000256" key="4">
    <source>
        <dbReference type="ARBA" id="ARBA00023125"/>
    </source>
</evidence>
<evidence type="ECO:0000256" key="6">
    <source>
        <dbReference type="SAM" id="MobiDB-lite"/>
    </source>
</evidence>
<feature type="domain" description="ELM2" evidence="7">
    <location>
        <begin position="419"/>
        <end position="538"/>
    </location>
</feature>
<proteinExistence type="predicted"/>
<feature type="region of interest" description="Disordered" evidence="6">
    <location>
        <begin position="124"/>
        <end position="356"/>
    </location>
</feature>
<dbReference type="InterPro" id="IPR040138">
    <property type="entry name" value="MIER/MTA"/>
</dbReference>
<protein>
    <recommendedName>
        <fullName evidence="11">Mesoderm induction early response protein 1</fullName>
    </recommendedName>
</protein>
<dbReference type="InterPro" id="IPR017884">
    <property type="entry name" value="SANT_dom"/>
</dbReference>
<dbReference type="GO" id="GO:0000122">
    <property type="term" value="P:negative regulation of transcription by RNA polymerase II"/>
    <property type="evidence" value="ECO:0007669"/>
    <property type="project" value="TreeGrafter"/>
</dbReference>
<evidence type="ECO:0008006" key="11">
    <source>
        <dbReference type="Google" id="ProtNLM"/>
    </source>
</evidence>
<feature type="compositionally biased region" description="Low complexity" evidence="6">
    <location>
        <begin position="809"/>
        <end position="827"/>
    </location>
</feature>
<feature type="compositionally biased region" description="Polar residues" evidence="6">
    <location>
        <begin position="286"/>
        <end position="309"/>
    </location>
</feature>
<feature type="compositionally biased region" description="Polar residues" evidence="6">
    <location>
        <begin position="178"/>
        <end position="210"/>
    </location>
</feature>
<dbReference type="PANTHER" id="PTHR10865">
    <property type="entry name" value="METASTASIS-ASSOCIATED PROTEIN AND MESODERM INDUCTION EARLY RESPONSE PROTEIN"/>
    <property type="match status" value="1"/>
</dbReference>
<dbReference type="WBParaSite" id="TREG1_114100.1">
    <property type="protein sequence ID" value="TREG1_114100.1"/>
    <property type="gene ID" value="TREG1_114100"/>
</dbReference>